<dbReference type="AlphaFoldDB" id="A0A0A9GJK9"/>
<proteinExistence type="predicted"/>
<feature type="chain" id="PRO_5002065096" evidence="1">
    <location>
        <begin position="31"/>
        <end position="74"/>
    </location>
</feature>
<feature type="signal peptide" evidence="1">
    <location>
        <begin position="1"/>
        <end position="30"/>
    </location>
</feature>
<name>A0A0A9GJK9_ARUDO</name>
<reference evidence="2" key="1">
    <citation type="submission" date="2014-09" db="EMBL/GenBank/DDBJ databases">
        <authorList>
            <person name="Magalhaes I.L.F."/>
            <person name="Oliveira U."/>
            <person name="Santos F.R."/>
            <person name="Vidigal T.H.D.A."/>
            <person name="Brescovit A.D."/>
            <person name="Santos A.J."/>
        </authorList>
    </citation>
    <scope>NUCLEOTIDE SEQUENCE</scope>
    <source>
        <tissue evidence="2">Shoot tissue taken approximately 20 cm above the soil surface</tissue>
    </source>
</reference>
<dbReference type="EMBL" id="GBRH01175175">
    <property type="protein sequence ID" value="JAE22721.1"/>
    <property type="molecule type" value="Transcribed_RNA"/>
</dbReference>
<evidence type="ECO:0000256" key="1">
    <source>
        <dbReference type="SAM" id="SignalP"/>
    </source>
</evidence>
<evidence type="ECO:0000313" key="2">
    <source>
        <dbReference type="EMBL" id="JAE22721.1"/>
    </source>
</evidence>
<accession>A0A0A9GJK9</accession>
<organism evidence="2">
    <name type="scientific">Arundo donax</name>
    <name type="common">Giant reed</name>
    <name type="synonym">Donax arundinaceus</name>
    <dbReference type="NCBI Taxonomy" id="35708"/>
    <lineage>
        <taxon>Eukaryota</taxon>
        <taxon>Viridiplantae</taxon>
        <taxon>Streptophyta</taxon>
        <taxon>Embryophyta</taxon>
        <taxon>Tracheophyta</taxon>
        <taxon>Spermatophyta</taxon>
        <taxon>Magnoliopsida</taxon>
        <taxon>Liliopsida</taxon>
        <taxon>Poales</taxon>
        <taxon>Poaceae</taxon>
        <taxon>PACMAD clade</taxon>
        <taxon>Arundinoideae</taxon>
        <taxon>Arundineae</taxon>
        <taxon>Arundo</taxon>
    </lineage>
</organism>
<keyword evidence="1" id="KW-0732">Signal</keyword>
<protein>
    <submittedName>
        <fullName evidence="2">Uncharacterized protein</fullName>
    </submittedName>
</protein>
<sequence length="74" mass="7947">MGTSSPCELPPVIFLSLALLKIMVNPSAEAGSLTSHSPNFGNGLPFSYLSLENLLPYINILVSADGMFIQTIRH</sequence>
<reference evidence="2" key="2">
    <citation type="journal article" date="2015" name="Data Brief">
        <title>Shoot transcriptome of the giant reed, Arundo donax.</title>
        <authorList>
            <person name="Barrero R.A."/>
            <person name="Guerrero F.D."/>
            <person name="Moolhuijzen P."/>
            <person name="Goolsby J.A."/>
            <person name="Tidwell J."/>
            <person name="Bellgard S.E."/>
            <person name="Bellgard M.I."/>
        </authorList>
    </citation>
    <scope>NUCLEOTIDE SEQUENCE</scope>
    <source>
        <tissue evidence="2">Shoot tissue taken approximately 20 cm above the soil surface</tissue>
    </source>
</reference>